<dbReference type="STRING" id="767519.SAMN05216559_2382"/>
<feature type="compositionally biased region" description="Basic and acidic residues" evidence="1">
    <location>
        <begin position="58"/>
        <end position="84"/>
    </location>
</feature>
<organism evidence="2 3">
    <name type="scientific">Halomicrobium zhouii</name>
    <dbReference type="NCBI Taxonomy" id="767519"/>
    <lineage>
        <taxon>Archaea</taxon>
        <taxon>Methanobacteriati</taxon>
        <taxon>Methanobacteriota</taxon>
        <taxon>Stenosarchaea group</taxon>
        <taxon>Halobacteria</taxon>
        <taxon>Halobacteriales</taxon>
        <taxon>Haloarculaceae</taxon>
        <taxon>Halomicrobium</taxon>
    </lineage>
</organism>
<feature type="region of interest" description="Disordered" evidence="1">
    <location>
        <begin position="1"/>
        <end position="84"/>
    </location>
</feature>
<evidence type="ECO:0000313" key="3">
    <source>
        <dbReference type="Proteomes" id="UP000199062"/>
    </source>
</evidence>
<keyword evidence="3" id="KW-1185">Reference proteome</keyword>
<evidence type="ECO:0000256" key="1">
    <source>
        <dbReference type="SAM" id="MobiDB-lite"/>
    </source>
</evidence>
<gene>
    <name evidence="2" type="ORF">SAMN05216559_2382</name>
</gene>
<reference evidence="2 3" key="1">
    <citation type="submission" date="2016-10" db="EMBL/GenBank/DDBJ databases">
        <authorList>
            <person name="de Groot N.N."/>
        </authorList>
    </citation>
    <scope>NUCLEOTIDE SEQUENCE [LARGE SCALE GENOMIC DNA]</scope>
    <source>
        <strain evidence="2 3">CGMCC 1.10457</strain>
    </source>
</reference>
<dbReference type="Proteomes" id="UP000199062">
    <property type="component" value="Unassembled WGS sequence"/>
</dbReference>
<dbReference type="EMBL" id="FOZK01000002">
    <property type="protein sequence ID" value="SFS00605.1"/>
    <property type="molecule type" value="Genomic_DNA"/>
</dbReference>
<sequence length="84" mass="9483">MTRNSWNRPTERAQIDRQTTTSVRGDRRGPAVDRTDETRVPAEPLDDPSERPGGPNDRLSESADDVVLRASDEADRVARDEHTR</sequence>
<name>A0A1I6LAT9_9EURY</name>
<evidence type="ECO:0000313" key="2">
    <source>
        <dbReference type="EMBL" id="SFS00605.1"/>
    </source>
</evidence>
<dbReference type="RefSeq" id="WP_089816731.1">
    <property type="nucleotide sequence ID" value="NZ_FOZK01000002.1"/>
</dbReference>
<feature type="compositionally biased region" description="Basic and acidic residues" evidence="1">
    <location>
        <begin position="24"/>
        <end position="40"/>
    </location>
</feature>
<protein>
    <submittedName>
        <fullName evidence="2">Uncharacterized protein</fullName>
    </submittedName>
</protein>
<accession>A0A1I6LAT9</accession>
<dbReference type="AlphaFoldDB" id="A0A1I6LAT9"/>
<proteinExistence type="predicted"/>